<keyword evidence="2" id="KW-1185">Reference proteome</keyword>
<sequence>MTRSTRRPLGLAVLLVVLGVVGWSAWLALQVRAELVAAQSAVDRLQQHLTDDDTTERDRAVSDLTESATSARDLTDGGWWTAMTWLPIAGDDAAAVRGLSSSLAEVSVDGLPPLLEVADQLPQVQKKGRIDLETVARLEQPVAQGSAAFDRAVADVSGVDSSDLAGAVRGRFDGYVKELRAAAGALADAERTVELLPPVLGADGPRDYLLVFQNNAEVRGTGGLPGSWARVHAEDGDLSITSQGSARDFPVTQAPVPLSREEIAVYNRQLGTFWLDANFTPDFPRAAELFSAHWDRRFPDQPIDGVISLDTVSLSYLLEGTGPISVGDVTLTPEAAVDQLLSEAYVGTTPEQQDLFFAAVSKAVFDQATAKVGDPLALVGALRRSAAEGRLLLALEDDAVMEALGDSRVLGQVRGDDDETPHVDISLNDLTGSKMSYYLRSSAELDARSCEDGVQRLGGRFVLRQSIDPAVARELPDYVTGGGNFGTEPGSQTVFVRFHAPYDGTVEWVKLDGKNLYFKKVSIEGRPVATFVALLSSVEPAVFTYEMTTGPGQTGDIELGVTPGVTPGDNDAVVDNAC</sequence>
<name>A0ABW4TKN3_9ACTN</name>
<dbReference type="Pfam" id="PF13196">
    <property type="entry name" value="DUF4012"/>
    <property type="match status" value="1"/>
</dbReference>
<protein>
    <submittedName>
        <fullName evidence="1">DUF4012 domain-containing protein</fullName>
    </submittedName>
</protein>
<organism evidence="1 2">
    <name type="scientific">Nocardioides aestuarii</name>
    <dbReference type="NCBI Taxonomy" id="252231"/>
    <lineage>
        <taxon>Bacteria</taxon>
        <taxon>Bacillati</taxon>
        <taxon>Actinomycetota</taxon>
        <taxon>Actinomycetes</taxon>
        <taxon>Propionibacteriales</taxon>
        <taxon>Nocardioidaceae</taxon>
        <taxon>Nocardioides</taxon>
    </lineage>
</organism>
<comment type="caution">
    <text evidence="1">The sequence shown here is derived from an EMBL/GenBank/DDBJ whole genome shotgun (WGS) entry which is preliminary data.</text>
</comment>
<gene>
    <name evidence="1" type="ORF">ACFSDE_06550</name>
</gene>
<accession>A0ABW4TKN3</accession>
<dbReference type="InterPro" id="IPR025101">
    <property type="entry name" value="DUF4012"/>
</dbReference>
<reference evidence="2" key="1">
    <citation type="journal article" date="2019" name="Int. J. Syst. Evol. Microbiol.">
        <title>The Global Catalogue of Microorganisms (GCM) 10K type strain sequencing project: providing services to taxonomists for standard genome sequencing and annotation.</title>
        <authorList>
            <consortium name="The Broad Institute Genomics Platform"/>
            <consortium name="The Broad Institute Genome Sequencing Center for Infectious Disease"/>
            <person name="Wu L."/>
            <person name="Ma J."/>
        </authorList>
    </citation>
    <scope>NUCLEOTIDE SEQUENCE [LARGE SCALE GENOMIC DNA]</scope>
    <source>
        <strain evidence="2">CGMCC 1.12477</strain>
    </source>
</reference>
<evidence type="ECO:0000313" key="1">
    <source>
        <dbReference type="EMBL" id="MFD1946446.1"/>
    </source>
</evidence>
<dbReference type="EMBL" id="JBHUGD010000003">
    <property type="protein sequence ID" value="MFD1946446.1"/>
    <property type="molecule type" value="Genomic_DNA"/>
</dbReference>
<proteinExistence type="predicted"/>
<dbReference type="RefSeq" id="WP_343916608.1">
    <property type="nucleotide sequence ID" value="NZ_BAAAJT010000002.1"/>
</dbReference>
<evidence type="ECO:0000313" key="2">
    <source>
        <dbReference type="Proteomes" id="UP001597351"/>
    </source>
</evidence>
<dbReference type="Proteomes" id="UP001597351">
    <property type="component" value="Unassembled WGS sequence"/>
</dbReference>